<feature type="domain" description="HTH cro/C1-type" evidence="2">
    <location>
        <begin position="11"/>
        <end position="65"/>
    </location>
</feature>
<dbReference type="InterPro" id="IPR010982">
    <property type="entry name" value="Lambda_DNA-bd_dom_sf"/>
</dbReference>
<dbReference type="Pfam" id="PF01381">
    <property type="entry name" value="HTH_3"/>
    <property type="match status" value="1"/>
</dbReference>
<accession>A0A8S5TDI7</accession>
<reference evidence="3" key="1">
    <citation type="journal article" date="2021" name="Proc. Natl. Acad. Sci. U.S.A.">
        <title>A Catalog of Tens of Thousands of Viruses from Human Metagenomes Reveals Hidden Associations with Chronic Diseases.</title>
        <authorList>
            <person name="Tisza M.J."/>
            <person name="Buck C.B."/>
        </authorList>
    </citation>
    <scope>NUCLEOTIDE SEQUENCE</scope>
    <source>
        <strain evidence="3">CtVDC13</strain>
    </source>
</reference>
<evidence type="ECO:0000259" key="2">
    <source>
        <dbReference type="PROSITE" id="PS50943"/>
    </source>
</evidence>
<evidence type="ECO:0000256" key="1">
    <source>
        <dbReference type="ARBA" id="ARBA00023125"/>
    </source>
</evidence>
<dbReference type="EMBL" id="BK032798">
    <property type="protein sequence ID" value="DAF60826.1"/>
    <property type="molecule type" value="Genomic_DNA"/>
</dbReference>
<dbReference type="CDD" id="cd00093">
    <property type="entry name" value="HTH_XRE"/>
    <property type="match status" value="1"/>
</dbReference>
<proteinExistence type="predicted"/>
<sequence length="73" mass="8591">MKKAYKEMYTLRTARDRLGLTQKEAAKKLGISDDVLSNYERGKTYPNVPMLKKIEEVYQVEYDQLLFLEKDNA</sequence>
<dbReference type="PANTHER" id="PTHR46558:SF11">
    <property type="entry name" value="HTH-TYPE TRANSCRIPTIONAL REGULATOR XRE"/>
    <property type="match status" value="1"/>
</dbReference>
<keyword evidence="1" id="KW-0238">DNA-binding</keyword>
<dbReference type="InterPro" id="IPR001387">
    <property type="entry name" value="Cro/C1-type_HTH"/>
</dbReference>
<dbReference type="PANTHER" id="PTHR46558">
    <property type="entry name" value="TRACRIPTIONAL REGULATORY PROTEIN-RELATED-RELATED"/>
    <property type="match status" value="1"/>
</dbReference>
<dbReference type="GO" id="GO:0003677">
    <property type="term" value="F:DNA binding"/>
    <property type="evidence" value="ECO:0007669"/>
    <property type="project" value="UniProtKB-KW"/>
</dbReference>
<name>A0A8S5TDI7_9CAUD</name>
<organism evidence="3">
    <name type="scientific">Siphoviridae sp. ctVDC13</name>
    <dbReference type="NCBI Taxonomy" id="2827880"/>
    <lineage>
        <taxon>Viruses</taxon>
        <taxon>Duplodnaviria</taxon>
        <taxon>Heunggongvirae</taxon>
        <taxon>Uroviricota</taxon>
        <taxon>Caudoviricetes</taxon>
    </lineage>
</organism>
<dbReference type="SMART" id="SM00530">
    <property type="entry name" value="HTH_XRE"/>
    <property type="match status" value="1"/>
</dbReference>
<protein>
    <submittedName>
        <fullName evidence="3">Helix-turn-helix XRE-family like protein</fullName>
    </submittedName>
</protein>
<dbReference type="SUPFAM" id="SSF47413">
    <property type="entry name" value="lambda repressor-like DNA-binding domains"/>
    <property type="match status" value="1"/>
</dbReference>
<dbReference type="Gene3D" id="1.10.260.40">
    <property type="entry name" value="lambda repressor-like DNA-binding domains"/>
    <property type="match status" value="1"/>
</dbReference>
<evidence type="ECO:0000313" key="3">
    <source>
        <dbReference type="EMBL" id="DAF60826.1"/>
    </source>
</evidence>
<dbReference type="PROSITE" id="PS50943">
    <property type="entry name" value="HTH_CROC1"/>
    <property type="match status" value="1"/>
</dbReference>